<evidence type="ECO:0000313" key="4">
    <source>
        <dbReference type="Proteomes" id="UP000249542"/>
    </source>
</evidence>
<organism evidence="3 4">
    <name type="scientific">Mesonia algae</name>
    <dbReference type="NCBI Taxonomy" id="213248"/>
    <lineage>
        <taxon>Bacteria</taxon>
        <taxon>Pseudomonadati</taxon>
        <taxon>Bacteroidota</taxon>
        <taxon>Flavobacteriia</taxon>
        <taxon>Flavobacteriales</taxon>
        <taxon>Flavobacteriaceae</taxon>
        <taxon>Mesonia</taxon>
    </lineage>
</organism>
<dbReference type="InterPro" id="IPR015943">
    <property type="entry name" value="WD40/YVTN_repeat-like_dom_sf"/>
</dbReference>
<feature type="domain" description="Secretion system C-terminal sorting" evidence="2">
    <location>
        <begin position="354"/>
        <end position="420"/>
    </location>
</feature>
<evidence type="ECO:0000256" key="1">
    <source>
        <dbReference type="ARBA" id="ARBA00022729"/>
    </source>
</evidence>
<dbReference type="InterPro" id="IPR011044">
    <property type="entry name" value="Quino_amine_DH_bsu"/>
</dbReference>
<evidence type="ECO:0000313" key="3">
    <source>
        <dbReference type="EMBL" id="PZW37768.1"/>
    </source>
</evidence>
<dbReference type="Proteomes" id="UP000249542">
    <property type="component" value="Unassembled WGS sequence"/>
</dbReference>
<evidence type="ECO:0000259" key="2">
    <source>
        <dbReference type="Pfam" id="PF18962"/>
    </source>
</evidence>
<dbReference type="EMBL" id="QKYV01000010">
    <property type="protein sequence ID" value="PZW37768.1"/>
    <property type="molecule type" value="Genomic_DNA"/>
</dbReference>
<name>A0A2W7HYM2_9FLAO</name>
<proteinExistence type="predicted"/>
<dbReference type="InterPro" id="IPR026444">
    <property type="entry name" value="Secre_tail"/>
</dbReference>
<dbReference type="Pfam" id="PF18962">
    <property type="entry name" value="Por_Secre_tail"/>
    <property type="match status" value="1"/>
</dbReference>
<dbReference type="PANTHER" id="PTHR47197:SF3">
    <property type="entry name" value="DIHYDRO-HEME D1 DEHYDROGENASE"/>
    <property type="match status" value="1"/>
</dbReference>
<accession>A0A2W7HYM2</accession>
<keyword evidence="4" id="KW-1185">Reference proteome</keyword>
<sequence>MVFILGLISQYNFAQNTYDNGVFILNEGGAGSANASISYLDNSGNLTNNIFSNENPGMSLGGVAQGMGFEGNEAYIIANVSSEINVVDRVSFSHIANITNGINNPRYIEFDNGLAYVTNWGDAGVTTDDYIAVIDLQTYTVIDNIPVAEGPEEIVKKGNVLFVGHQGGYGHGNTVSVIDLTNYSVTTITVADVPNSLEVDDDYLYVLCGGKPAWTGAETLGKLYRIDLTDYTLVEEFDFSNGEHPDFLEIENGVAYYVENNNIFEFDFVGTSLPTTPLVSTTNVQIAYGFSFIDDIFYLTDAVDYISSGKVFTYDLTGSYQNDYTVGPLPNGVYKYENDNLFVQPSQDKLQLSIYPNPTTEKLYLSTQEKAEVSFYSLSGNLIKKANYTNSGINVTSLSAGIYLVNVMQKGKHQTLKLIVE</sequence>
<gene>
    <name evidence="3" type="ORF">LX95_02780</name>
</gene>
<comment type="caution">
    <text evidence="3">The sequence shown here is derived from an EMBL/GenBank/DDBJ whole genome shotgun (WGS) entry which is preliminary data.</text>
</comment>
<reference evidence="3 4" key="1">
    <citation type="submission" date="2018-06" db="EMBL/GenBank/DDBJ databases">
        <title>Genomic Encyclopedia of Archaeal and Bacterial Type Strains, Phase II (KMG-II): from individual species to whole genera.</title>
        <authorList>
            <person name="Goeker M."/>
        </authorList>
    </citation>
    <scope>NUCLEOTIDE SEQUENCE [LARGE SCALE GENOMIC DNA]</scope>
    <source>
        <strain evidence="3 4">DSM 15361</strain>
    </source>
</reference>
<dbReference type="InterPro" id="IPR031815">
    <property type="entry name" value="DUF5074"/>
</dbReference>
<dbReference type="Gene3D" id="2.130.10.10">
    <property type="entry name" value="YVTN repeat-like/Quinoprotein amine dehydrogenase"/>
    <property type="match status" value="1"/>
</dbReference>
<dbReference type="SUPFAM" id="SSF50969">
    <property type="entry name" value="YVTN repeat-like/Quinoprotein amine dehydrogenase"/>
    <property type="match status" value="1"/>
</dbReference>
<dbReference type="NCBIfam" id="TIGR04183">
    <property type="entry name" value="Por_Secre_tail"/>
    <property type="match status" value="1"/>
</dbReference>
<dbReference type="AlphaFoldDB" id="A0A2W7HYM2"/>
<protein>
    <submittedName>
        <fullName evidence="3">Putative secreted protein (Por secretion system target)</fullName>
    </submittedName>
</protein>
<dbReference type="PANTHER" id="PTHR47197">
    <property type="entry name" value="PROTEIN NIRF"/>
    <property type="match status" value="1"/>
</dbReference>
<keyword evidence="1" id="KW-0732">Signal</keyword>
<dbReference type="Pfam" id="PF16819">
    <property type="entry name" value="DUF5074"/>
    <property type="match status" value="1"/>
</dbReference>
<dbReference type="InterPro" id="IPR051200">
    <property type="entry name" value="Host-pathogen_enzymatic-act"/>
</dbReference>